<dbReference type="InterPro" id="IPR019734">
    <property type="entry name" value="TPR_rpt"/>
</dbReference>
<dbReference type="InterPro" id="IPR011990">
    <property type="entry name" value="TPR-like_helical_dom_sf"/>
</dbReference>
<dbReference type="RefSeq" id="XP_016608439.1">
    <property type="nucleotide sequence ID" value="XM_016752955.1"/>
</dbReference>
<evidence type="ECO:0000313" key="4">
    <source>
        <dbReference type="Proteomes" id="UP000053201"/>
    </source>
</evidence>
<feature type="transmembrane region" description="Helical" evidence="2">
    <location>
        <begin position="38"/>
        <end position="56"/>
    </location>
</feature>
<evidence type="ECO:0000256" key="1">
    <source>
        <dbReference type="SAM" id="MobiDB-lite"/>
    </source>
</evidence>
<dbReference type="eggNOG" id="ENOG502RZH4">
    <property type="taxonomic scope" value="Eukaryota"/>
</dbReference>
<dbReference type="CDD" id="cd24145">
    <property type="entry name" value="Mgr3-like"/>
    <property type="match status" value="1"/>
</dbReference>
<reference evidence="3 4" key="1">
    <citation type="submission" date="2009-08" db="EMBL/GenBank/DDBJ databases">
        <title>The Genome Sequence of Spizellomyces punctatus strain DAOM BR117.</title>
        <authorList>
            <consortium name="The Broad Institute Genome Sequencing Platform"/>
            <person name="Russ C."/>
            <person name="Cuomo C."/>
            <person name="Shea T."/>
            <person name="Young S.K."/>
            <person name="Zeng Q."/>
            <person name="Koehrsen M."/>
            <person name="Haas B."/>
            <person name="Borodovsky M."/>
            <person name="Guigo R."/>
            <person name="Alvarado L."/>
            <person name="Berlin A."/>
            <person name="Bochicchio J."/>
            <person name="Borenstein D."/>
            <person name="Chapman S."/>
            <person name="Chen Z."/>
            <person name="Engels R."/>
            <person name="Freedman E."/>
            <person name="Gellesch M."/>
            <person name="Goldberg J."/>
            <person name="Griggs A."/>
            <person name="Gujja S."/>
            <person name="Heiman D."/>
            <person name="Hepburn T."/>
            <person name="Howarth C."/>
            <person name="Jen D."/>
            <person name="Larson L."/>
            <person name="Lewis B."/>
            <person name="Mehta T."/>
            <person name="Park D."/>
            <person name="Pearson M."/>
            <person name="Roberts A."/>
            <person name="Saif S."/>
            <person name="Shenoy N."/>
            <person name="Sisk P."/>
            <person name="Stolte C."/>
            <person name="Sykes S."/>
            <person name="Thomson T."/>
            <person name="Walk T."/>
            <person name="White J."/>
            <person name="Yandava C."/>
            <person name="Burger G."/>
            <person name="Gray M.W."/>
            <person name="Holland P.W.H."/>
            <person name="King N."/>
            <person name="Lang F.B.F."/>
            <person name="Roger A.J."/>
            <person name="Ruiz-Trillo I."/>
            <person name="Lander E."/>
            <person name="Nusbaum C."/>
        </authorList>
    </citation>
    <scope>NUCLEOTIDE SEQUENCE [LARGE SCALE GENOMIC DNA]</scope>
    <source>
        <strain evidence="3 4">DAOM BR117</strain>
    </source>
</reference>
<dbReference type="GeneID" id="27688155"/>
<proteinExistence type="predicted"/>
<accession>A0A0L0HHQ9</accession>
<keyword evidence="2" id="KW-0472">Membrane</keyword>
<dbReference type="STRING" id="645134.A0A0L0HHQ9"/>
<protein>
    <recommendedName>
        <fullName evidence="5">TPR-like protein</fullName>
    </recommendedName>
</protein>
<feature type="compositionally biased region" description="Pro residues" evidence="1">
    <location>
        <begin position="235"/>
        <end position="246"/>
    </location>
</feature>
<dbReference type="InParanoid" id="A0A0L0HHQ9"/>
<name>A0A0L0HHQ9_SPIPD</name>
<dbReference type="PANTHER" id="PTHR28142">
    <property type="entry name" value="MITOCHONDRIAL INNER MEMBRANE I-AAA PROTEASE SUPERCOMPLEX SUBUNIT MGR3-RELATED"/>
    <property type="match status" value="1"/>
</dbReference>
<evidence type="ECO:0000313" key="3">
    <source>
        <dbReference type="EMBL" id="KND00400.1"/>
    </source>
</evidence>
<gene>
    <name evidence="3" type="ORF">SPPG_04723</name>
</gene>
<dbReference type="EMBL" id="KQ257456">
    <property type="protein sequence ID" value="KND00400.1"/>
    <property type="molecule type" value="Genomic_DNA"/>
</dbReference>
<dbReference type="VEuPathDB" id="FungiDB:SPPG_04723"/>
<dbReference type="InterPro" id="IPR040201">
    <property type="entry name" value="Mrg3-like"/>
</dbReference>
<dbReference type="OrthoDB" id="10050400at2759"/>
<dbReference type="Gene3D" id="1.25.40.10">
    <property type="entry name" value="Tetratricopeptide repeat domain"/>
    <property type="match status" value="1"/>
</dbReference>
<feature type="region of interest" description="Disordered" evidence="1">
    <location>
        <begin position="228"/>
        <end position="255"/>
    </location>
</feature>
<dbReference type="SUPFAM" id="SSF48452">
    <property type="entry name" value="TPR-like"/>
    <property type="match status" value="2"/>
</dbReference>
<sequence>MFFRAVCHYPRLHVRPFFTFRRTLDRTSLHRPLYARPWFVALALLPLAASAAWYWYTYNTFPPEARRPLRIAMVNHYYSDAPEKAIEYYEKAIEMCQQCGLSPNSAEVTGIKLRLAELYELKLNRPLNAIRTFMEVLGPYGSVVQGDEKEKGTRLKKAVGIAQRIGDICRGVEDWEGAETFYEWSVKTMLGLHQDPPRYIPRNLETSAGERPPHVEFLSDAELYPHTQQSHYDAPPNPVNTTPPAPQKNLQHAPWASPSDLGASLEALAGVYAIKGWNDLALSLYFRALNLLPADTSLARTTRTCRQAIVSNNIAESFASLGRVPEAEEWARKALKDADSVPNEECSECAAVVECNLGMITEMKGEFKDSIKHYLKCRERSANIKFLNGVRMAREGLDRSRSKLRDTS</sequence>
<evidence type="ECO:0008006" key="5">
    <source>
        <dbReference type="Google" id="ProtNLM"/>
    </source>
</evidence>
<dbReference type="OMA" id="QVAMMLE"/>
<evidence type="ECO:0000256" key="2">
    <source>
        <dbReference type="SAM" id="Phobius"/>
    </source>
</evidence>
<dbReference type="AlphaFoldDB" id="A0A0L0HHQ9"/>
<keyword evidence="4" id="KW-1185">Reference proteome</keyword>
<dbReference type="Pfam" id="PF13181">
    <property type="entry name" value="TPR_8"/>
    <property type="match status" value="1"/>
</dbReference>
<dbReference type="SMART" id="SM00028">
    <property type="entry name" value="TPR"/>
    <property type="match status" value="4"/>
</dbReference>
<dbReference type="PANTHER" id="PTHR28142:SF1">
    <property type="entry name" value="MITOCHONDRIAL INNER MEMBRANE I-AAA PROTEASE SUPERCOMPLEX SUBUNIT MGR3-RELATED"/>
    <property type="match status" value="1"/>
</dbReference>
<keyword evidence="2" id="KW-0812">Transmembrane</keyword>
<keyword evidence="2" id="KW-1133">Transmembrane helix</keyword>
<dbReference type="Proteomes" id="UP000053201">
    <property type="component" value="Unassembled WGS sequence"/>
</dbReference>
<organism evidence="3 4">
    <name type="scientific">Spizellomyces punctatus (strain DAOM BR117)</name>
    <dbReference type="NCBI Taxonomy" id="645134"/>
    <lineage>
        <taxon>Eukaryota</taxon>
        <taxon>Fungi</taxon>
        <taxon>Fungi incertae sedis</taxon>
        <taxon>Chytridiomycota</taxon>
        <taxon>Chytridiomycota incertae sedis</taxon>
        <taxon>Chytridiomycetes</taxon>
        <taxon>Spizellomycetales</taxon>
        <taxon>Spizellomycetaceae</taxon>
        <taxon>Spizellomyces</taxon>
    </lineage>
</organism>